<gene>
    <name evidence="1" type="ORF">TrLO_g9820</name>
</gene>
<name>A0A9W7FQ99_9STRA</name>
<reference evidence="2" key="1">
    <citation type="journal article" date="2023" name="Commun. Biol.">
        <title>Genome analysis of Parmales, the sister group of diatoms, reveals the evolutionary specialization of diatoms from phago-mixotrophs to photoautotrophs.</title>
        <authorList>
            <person name="Ban H."/>
            <person name="Sato S."/>
            <person name="Yoshikawa S."/>
            <person name="Yamada K."/>
            <person name="Nakamura Y."/>
            <person name="Ichinomiya M."/>
            <person name="Sato N."/>
            <person name="Blanc-Mathieu R."/>
            <person name="Endo H."/>
            <person name="Kuwata A."/>
            <person name="Ogata H."/>
        </authorList>
    </citation>
    <scope>NUCLEOTIDE SEQUENCE [LARGE SCALE GENOMIC DNA]</scope>
    <source>
        <strain evidence="2">NIES 3700</strain>
    </source>
</reference>
<dbReference type="EMBL" id="BRXW01000271">
    <property type="protein sequence ID" value="GMI16957.1"/>
    <property type="molecule type" value="Genomic_DNA"/>
</dbReference>
<evidence type="ECO:0000313" key="1">
    <source>
        <dbReference type="EMBL" id="GMI16957.1"/>
    </source>
</evidence>
<sequence>MLIDSMSQEENSMISDSMRLSPNSARFHSDSMLSTSNMSGDFSSIGKVLSSHTRPTFLRKMKIAPVQDETSTGLSCLNEPDAIRFIDNYINDLSIEGEKVLQMDNIVHMHTDSEDAMITSALGLITGMEMKGPIPFKNFKTTFSTAYFLKGVFNPREGDIYAMASYTVRGQHSRVTERLASWYHECKNLAFAKRHQPRNDCSDCLGASKRKVSRHSILSINVSP</sequence>
<dbReference type="AlphaFoldDB" id="A0A9W7FQ99"/>
<protein>
    <submittedName>
        <fullName evidence="1">Uncharacterized protein</fullName>
    </submittedName>
</protein>
<proteinExistence type="predicted"/>
<comment type="caution">
    <text evidence="1">The sequence shown here is derived from an EMBL/GenBank/DDBJ whole genome shotgun (WGS) entry which is preliminary data.</text>
</comment>
<keyword evidence="2" id="KW-1185">Reference proteome</keyword>
<dbReference type="Proteomes" id="UP001165122">
    <property type="component" value="Unassembled WGS sequence"/>
</dbReference>
<evidence type="ECO:0000313" key="2">
    <source>
        <dbReference type="Proteomes" id="UP001165122"/>
    </source>
</evidence>
<organism evidence="1 2">
    <name type="scientific">Triparma laevis f. longispina</name>
    <dbReference type="NCBI Taxonomy" id="1714387"/>
    <lineage>
        <taxon>Eukaryota</taxon>
        <taxon>Sar</taxon>
        <taxon>Stramenopiles</taxon>
        <taxon>Ochrophyta</taxon>
        <taxon>Bolidophyceae</taxon>
        <taxon>Parmales</taxon>
        <taxon>Triparmaceae</taxon>
        <taxon>Triparma</taxon>
    </lineage>
</organism>
<accession>A0A9W7FQ99</accession>